<dbReference type="EnsemblBacteria" id="BAA29460">
    <property type="protein sequence ID" value="BAA29460"/>
    <property type="gene ID" value="BAA29460"/>
</dbReference>
<dbReference type="Pfam" id="PF07726">
    <property type="entry name" value="AAA_3"/>
    <property type="match status" value="1"/>
</dbReference>
<sequence>MVEMDGRKFLKLLKEEVHKAVVGKDDVIELLAIALLAEGHVMIEGVPGVAKTTIAKSFAQVLGLKFSRIQLTPDLLPADILGTVYYDQSDGLWKIKKGPIFANVVLADEINRAQPKTQSALLEAMQERQVTIEGRTFPLEKPFMVIATKNPIEFEGVYNLPEAQVDRFMLNIKIGYPTREEEVEMLRKKDRGELGEVGRIFSREQIVRMINEVKRVKTSEEVLHYLYEIVNETRKDERLIVGASPRASEHLLYASKAKAFLEGRDYVIPDDVKFLAVPVLAHRLLIKAEHEIEGIKGEDIVREILERVEVPI</sequence>
<keyword evidence="2" id="KW-0067">ATP-binding</keyword>
<gene>
    <name evidence="5" type="ordered locus">PH0385</name>
</gene>
<dbReference type="GO" id="GO:0016887">
    <property type="term" value="F:ATP hydrolysis activity"/>
    <property type="evidence" value="ECO:0007669"/>
    <property type="project" value="InterPro"/>
</dbReference>
<dbReference type="Pfam" id="PF17863">
    <property type="entry name" value="AAA_lid_2"/>
    <property type="match status" value="1"/>
</dbReference>
<reference evidence="5 6" key="1">
    <citation type="journal article" date="1998" name="DNA Res.">
        <title>Complete sequence and gene organization of the genome of a hyper-thermophilic archaebacterium, Pyrococcus horikoshii OT3.</title>
        <authorList>
            <person name="Kawarabayasi Y."/>
            <person name="Sawada M."/>
            <person name="Horikawa H."/>
            <person name="Haikawa Y."/>
            <person name="Hino Y."/>
            <person name="Yamamoto S."/>
            <person name="Sekine M."/>
            <person name="Baba S."/>
            <person name="Kosugi H."/>
            <person name="Hosoyama A."/>
            <person name="Nagai Y."/>
            <person name="Sakai M."/>
            <person name="Ogura K."/>
            <person name="Otuka R."/>
            <person name="Nakazawa H."/>
            <person name="Takamiya M."/>
            <person name="Ohfuku Y."/>
            <person name="Funahashi T."/>
            <person name="Tanaka T."/>
            <person name="Kudoh Y."/>
            <person name="Yamazaki J."/>
            <person name="Kushida N."/>
            <person name="Oguchi A."/>
            <person name="Aoki K."/>
            <person name="Nakamura Y."/>
            <person name="Robb T.F."/>
            <person name="Horikoshi K."/>
            <person name="Masuchi Y."/>
            <person name="Shizuya H."/>
            <person name="Kikuchi H."/>
        </authorList>
    </citation>
    <scope>NUCLEOTIDE SEQUENCE [LARGE SCALE GENOMIC DNA]</scope>
    <source>
        <strain evidence="6">ATCC 700860 / DSM 12428 / JCM 9974 / NBRC 100139 / OT-3</strain>
    </source>
</reference>
<dbReference type="EMBL" id="BA000001">
    <property type="protein sequence ID" value="BAA29460.1"/>
    <property type="molecule type" value="Genomic_DNA"/>
</dbReference>
<dbReference type="InterPro" id="IPR050764">
    <property type="entry name" value="CbbQ/NirQ/NorQ/GpvN"/>
</dbReference>
<dbReference type="KEGG" id="pho:PH0385"/>
<keyword evidence="6" id="KW-1185">Reference proteome</keyword>
<dbReference type="eggNOG" id="arCOG00434">
    <property type="taxonomic scope" value="Archaea"/>
</dbReference>
<dbReference type="InterPro" id="IPR027417">
    <property type="entry name" value="P-loop_NTPase"/>
</dbReference>
<evidence type="ECO:0000259" key="4">
    <source>
        <dbReference type="Pfam" id="PF17863"/>
    </source>
</evidence>
<name>O58122_PYRHO</name>
<dbReference type="SUPFAM" id="SSF52540">
    <property type="entry name" value="P-loop containing nucleoside triphosphate hydrolases"/>
    <property type="match status" value="1"/>
</dbReference>
<dbReference type="PANTHER" id="PTHR42759">
    <property type="entry name" value="MOXR FAMILY PROTEIN"/>
    <property type="match status" value="1"/>
</dbReference>
<proteinExistence type="predicted"/>
<dbReference type="Gene3D" id="3.40.50.300">
    <property type="entry name" value="P-loop containing nucleotide triphosphate hydrolases"/>
    <property type="match status" value="1"/>
</dbReference>
<dbReference type="PIR" id="G71146">
    <property type="entry name" value="G71146"/>
</dbReference>
<feature type="domain" description="ChlI/MoxR AAA lid" evidence="4">
    <location>
        <begin position="232"/>
        <end position="304"/>
    </location>
</feature>
<dbReference type="FunFam" id="3.40.50.300:FF:000640">
    <property type="entry name" value="MoxR family ATPase"/>
    <property type="match status" value="1"/>
</dbReference>
<evidence type="ECO:0000256" key="1">
    <source>
        <dbReference type="ARBA" id="ARBA00022741"/>
    </source>
</evidence>
<dbReference type="InterPro" id="IPR011703">
    <property type="entry name" value="ATPase_AAA-3"/>
</dbReference>
<protein>
    <recommendedName>
        <fullName evidence="7">AAA+ ATPase domain-containing protein</fullName>
    </recommendedName>
</protein>
<dbReference type="MINT" id="O58122"/>
<dbReference type="STRING" id="70601.gene:9377305"/>
<dbReference type="InterPro" id="IPR041628">
    <property type="entry name" value="ChlI/MoxR_AAA_lid"/>
</dbReference>
<dbReference type="AlphaFoldDB" id="O58122"/>
<evidence type="ECO:0000259" key="3">
    <source>
        <dbReference type="Pfam" id="PF07726"/>
    </source>
</evidence>
<feature type="domain" description="ATPase AAA-3" evidence="3">
    <location>
        <begin position="40"/>
        <end position="170"/>
    </location>
</feature>
<dbReference type="Proteomes" id="UP000000752">
    <property type="component" value="Chromosome"/>
</dbReference>
<evidence type="ECO:0008006" key="7">
    <source>
        <dbReference type="Google" id="ProtNLM"/>
    </source>
</evidence>
<organism evidence="5 6">
    <name type="scientific">Pyrococcus horikoshii (strain ATCC 700860 / DSM 12428 / JCM 9974 / NBRC 100139 / OT-3)</name>
    <dbReference type="NCBI Taxonomy" id="70601"/>
    <lineage>
        <taxon>Archaea</taxon>
        <taxon>Methanobacteriati</taxon>
        <taxon>Methanobacteriota</taxon>
        <taxon>Thermococci</taxon>
        <taxon>Thermococcales</taxon>
        <taxon>Thermococcaceae</taxon>
        <taxon>Pyrococcus</taxon>
    </lineage>
</organism>
<evidence type="ECO:0000256" key="2">
    <source>
        <dbReference type="ARBA" id="ARBA00022840"/>
    </source>
</evidence>
<dbReference type="PANTHER" id="PTHR42759:SF1">
    <property type="entry name" value="MAGNESIUM-CHELATASE SUBUNIT CHLD"/>
    <property type="match status" value="1"/>
</dbReference>
<evidence type="ECO:0000313" key="5">
    <source>
        <dbReference type="EMBL" id="BAA29460.1"/>
    </source>
</evidence>
<dbReference type="Gene3D" id="1.10.8.80">
    <property type="entry name" value="Magnesium chelatase subunit I, C-Terminal domain"/>
    <property type="match status" value="1"/>
</dbReference>
<accession>O58122</accession>
<dbReference type="GO" id="GO:0005524">
    <property type="term" value="F:ATP binding"/>
    <property type="evidence" value="ECO:0007669"/>
    <property type="project" value="UniProtKB-KW"/>
</dbReference>
<dbReference type="PIRSF" id="PIRSF002849">
    <property type="entry name" value="AAA_ATPase_chaperone_MoxR_prd"/>
    <property type="match status" value="1"/>
</dbReference>
<evidence type="ECO:0000313" key="6">
    <source>
        <dbReference type="Proteomes" id="UP000000752"/>
    </source>
</evidence>
<keyword evidence="1" id="KW-0547">Nucleotide-binding</keyword>